<dbReference type="CDD" id="cd00342">
    <property type="entry name" value="gram_neg_porins"/>
    <property type="match status" value="1"/>
</dbReference>
<evidence type="ECO:0000256" key="10">
    <source>
        <dbReference type="ARBA" id="ARBA00023237"/>
    </source>
</evidence>
<name>A0A5E4VLM9_9BURK</name>
<feature type="domain" description="Porin" evidence="12">
    <location>
        <begin position="9"/>
        <end position="329"/>
    </location>
</feature>
<keyword evidence="14" id="KW-1185">Reference proteome</keyword>
<evidence type="ECO:0000256" key="2">
    <source>
        <dbReference type="ARBA" id="ARBA00011233"/>
    </source>
</evidence>
<dbReference type="GO" id="GO:0015288">
    <property type="term" value="F:porin activity"/>
    <property type="evidence" value="ECO:0007669"/>
    <property type="project" value="UniProtKB-KW"/>
</dbReference>
<dbReference type="Gene3D" id="2.40.160.10">
    <property type="entry name" value="Porin"/>
    <property type="match status" value="1"/>
</dbReference>
<dbReference type="SUPFAM" id="SSF56935">
    <property type="entry name" value="Porins"/>
    <property type="match status" value="1"/>
</dbReference>
<keyword evidence="10" id="KW-0998">Cell outer membrane</keyword>
<keyword evidence="8" id="KW-0626">Porin</keyword>
<evidence type="ECO:0000313" key="13">
    <source>
        <dbReference type="EMBL" id="VVE11900.1"/>
    </source>
</evidence>
<dbReference type="EMBL" id="CABPSE010000008">
    <property type="protein sequence ID" value="VVE11900.1"/>
    <property type="molecule type" value="Genomic_DNA"/>
</dbReference>
<dbReference type="Proteomes" id="UP000383971">
    <property type="component" value="Unassembled WGS sequence"/>
</dbReference>
<proteinExistence type="predicted"/>
<dbReference type="GO" id="GO:0009279">
    <property type="term" value="C:cell outer membrane"/>
    <property type="evidence" value="ECO:0007669"/>
    <property type="project" value="UniProtKB-SubCell"/>
</dbReference>
<evidence type="ECO:0000256" key="1">
    <source>
        <dbReference type="ARBA" id="ARBA00004571"/>
    </source>
</evidence>
<feature type="chain" id="PRO_5022903768" evidence="11">
    <location>
        <begin position="21"/>
        <end position="366"/>
    </location>
</feature>
<keyword evidence="7" id="KW-0406">Ion transport</keyword>
<evidence type="ECO:0000313" key="14">
    <source>
        <dbReference type="Proteomes" id="UP000383971"/>
    </source>
</evidence>
<sequence length="366" mass="39228">MRKACLYLAAPFVFASAAHAQSSVTLYGMMDVGLSYVSNAGAGHSFNAEDSIWTPSLWGIRGSEDLGGGYKAVFHLASQFSVNNGSLVAGSGNLFSRQALVGIEKNGIGQVAFGRQYNLMADFLFFPPAKLDGTFMYGGLYNMRQGPFSALGIPQNPTGSFDFDQTAGTSQVSNSVKLTSESFGGLRFGVLYGFGNTAGSFSSNNTVGFGVNYAIGSFGIGAAYNETRYASMSDGRDGIRNFGVGVGQAFDSLYLNVLYTNTRNTLTGGMVQVGQVGGLYSFNSFWRLGLNYQYMKGNAKLEHNQAQQITSALQYSLSKRTTLYVEGVYQWTGGDVAGQHNAWVNGEAQSSSTRQLIGRVGMQTFF</sequence>
<evidence type="ECO:0000256" key="11">
    <source>
        <dbReference type="SAM" id="SignalP"/>
    </source>
</evidence>
<dbReference type="GO" id="GO:0006811">
    <property type="term" value="P:monoatomic ion transport"/>
    <property type="evidence" value="ECO:0007669"/>
    <property type="project" value="UniProtKB-KW"/>
</dbReference>
<keyword evidence="4" id="KW-1134">Transmembrane beta strand</keyword>
<dbReference type="RefSeq" id="WP_150585342.1">
    <property type="nucleotide sequence ID" value="NZ_CABPSE010000008.1"/>
</dbReference>
<evidence type="ECO:0000256" key="6">
    <source>
        <dbReference type="ARBA" id="ARBA00022729"/>
    </source>
</evidence>
<dbReference type="PANTHER" id="PTHR34501:SF9">
    <property type="entry name" value="MAJOR OUTER MEMBRANE PROTEIN P.IA"/>
    <property type="match status" value="1"/>
</dbReference>
<dbReference type="InterPro" id="IPR050298">
    <property type="entry name" value="Gram-neg_bact_OMP"/>
</dbReference>
<dbReference type="AlphaFoldDB" id="A0A5E4VLM9"/>
<gene>
    <name evidence="13" type="ORF">PCO31111_02704</name>
</gene>
<feature type="signal peptide" evidence="11">
    <location>
        <begin position="1"/>
        <end position="20"/>
    </location>
</feature>
<evidence type="ECO:0000259" key="12">
    <source>
        <dbReference type="Pfam" id="PF13609"/>
    </source>
</evidence>
<protein>
    <submittedName>
        <fullName evidence="13">Outer membrane porin OpcP</fullName>
    </submittedName>
</protein>
<evidence type="ECO:0000256" key="4">
    <source>
        <dbReference type="ARBA" id="ARBA00022452"/>
    </source>
</evidence>
<comment type="subcellular location">
    <subcellularLocation>
        <location evidence="1">Cell outer membrane</location>
        <topology evidence="1">Multi-pass membrane protein</topology>
    </subcellularLocation>
</comment>
<dbReference type="InterPro" id="IPR033900">
    <property type="entry name" value="Gram_neg_porin_domain"/>
</dbReference>
<evidence type="ECO:0000256" key="5">
    <source>
        <dbReference type="ARBA" id="ARBA00022692"/>
    </source>
</evidence>
<evidence type="ECO:0000256" key="9">
    <source>
        <dbReference type="ARBA" id="ARBA00023136"/>
    </source>
</evidence>
<keyword evidence="9" id="KW-0472">Membrane</keyword>
<organism evidence="13 14">
    <name type="scientific">Pandoraea communis</name>
    <dbReference type="NCBI Taxonomy" id="2508297"/>
    <lineage>
        <taxon>Bacteria</taxon>
        <taxon>Pseudomonadati</taxon>
        <taxon>Pseudomonadota</taxon>
        <taxon>Betaproteobacteria</taxon>
        <taxon>Burkholderiales</taxon>
        <taxon>Burkholderiaceae</taxon>
        <taxon>Pandoraea</taxon>
    </lineage>
</organism>
<dbReference type="Pfam" id="PF13609">
    <property type="entry name" value="Porin_4"/>
    <property type="match status" value="1"/>
</dbReference>
<accession>A0A5E4VLM9</accession>
<dbReference type="InterPro" id="IPR023614">
    <property type="entry name" value="Porin_dom_sf"/>
</dbReference>
<evidence type="ECO:0000256" key="8">
    <source>
        <dbReference type="ARBA" id="ARBA00023114"/>
    </source>
</evidence>
<evidence type="ECO:0000256" key="3">
    <source>
        <dbReference type="ARBA" id="ARBA00022448"/>
    </source>
</evidence>
<keyword evidence="3" id="KW-0813">Transport</keyword>
<evidence type="ECO:0000256" key="7">
    <source>
        <dbReference type="ARBA" id="ARBA00023065"/>
    </source>
</evidence>
<dbReference type="PANTHER" id="PTHR34501">
    <property type="entry name" value="PROTEIN YDDL-RELATED"/>
    <property type="match status" value="1"/>
</dbReference>
<reference evidence="13 14" key="1">
    <citation type="submission" date="2019-08" db="EMBL/GenBank/DDBJ databases">
        <authorList>
            <person name="Peeters C."/>
        </authorList>
    </citation>
    <scope>NUCLEOTIDE SEQUENCE [LARGE SCALE GENOMIC DNA]</scope>
    <source>
        <strain evidence="13 14">LMG 31111</strain>
    </source>
</reference>
<keyword evidence="5" id="KW-0812">Transmembrane</keyword>
<comment type="subunit">
    <text evidence="2">Homotrimer.</text>
</comment>
<dbReference type="GO" id="GO:0046930">
    <property type="term" value="C:pore complex"/>
    <property type="evidence" value="ECO:0007669"/>
    <property type="project" value="UniProtKB-KW"/>
</dbReference>
<keyword evidence="6 11" id="KW-0732">Signal</keyword>